<comment type="caution">
    <text evidence="1">The sequence shown here is derived from an EMBL/GenBank/DDBJ whole genome shotgun (WGS) entry which is preliminary data.</text>
</comment>
<dbReference type="Proteomes" id="UP000003560">
    <property type="component" value="Unassembled WGS sequence"/>
</dbReference>
<dbReference type="HOGENOM" id="CLU_3250031_0_0_11"/>
<reference evidence="1 2" key="2">
    <citation type="submission" date="2008-10" db="EMBL/GenBank/DDBJ databases">
        <authorList>
            <person name="Fulton L."/>
            <person name="Clifton S."/>
            <person name="Fulton B."/>
            <person name="Xu J."/>
            <person name="Minx P."/>
            <person name="Pepin K.H."/>
            <person name="Johnson M."/>
            <person name="Thiruvilangam P."/>
            <person name="Bhonagiri V."/>
            <person name="Nash W.E."/>
            <person name="Mardis E.R."/>
            <person name="Wilson R.K."/>
        </authorList>
    </citation>
    <scope>NUCLEOTIDE SEQUENCE [LARGE SCALE GENOMIC DNA]</scope>
    <source>
        <strain evidence="1 2">DSM 13279</strain>
    </source>
</reference>
<name>B6GE08_9ACTN</name>
<gene>
    <name evidence="1" type="ORF">COLSTE_02344</name>
</gene>
<sequence>MSCVASMGAWAYLLICLSHAAGVSFRINSAGDLFDDGAIDCA</sequence>
<organism evidence="1 2">
    <name type="scientific">Collinsella stercoris DSM 13279</name>
    <dbReference type="NCBI Taxonomy" id="445975"/>
    <lineage>
        <taxon>Bacteria</taxon>
        <taxon>Bacillati</taxon>
        <taxon>Actinomycetota</taxon>
        <taxon>Coriobacteriia</taxon>
        <taxon>Coriobacteriales</taxon>
        <taxon>Coriobacteriaceae</taxon>
        <taxon>Collinsella</taxon>
    </lineage>
</organism>
<reference evidence="1 2" key="1">
    <citation type="submission" date="2008-10" db="EMBL/GenBank/DDBJ databases">
        <title>Draft genome sequence of Collinsella stercoris (DSM 13279).</title>
        <authorList>
            <person name="Sudarsanam P."/>
            <person name="Ley R."/>
            <person name="Guruge J."/>
            <person name="Turnbaugh P.J."/>
            <person name="Mahowald M."/>
            <person name="Liep D."/>
            <person name="Gordon J."/>
        </authorList>
    </citation>
    <scope>NUCLEOTIDE SEQUENCE [LARGE SCALE GENOMIC DNA]</scope>
    <source>
        <strain evidence="1 2">DSM 13279</strain>
    </source>
</reference>
<keyword evidence="2" id="KW-1185">Reference proteome</keyword>
<evidence type="ECO:0000313" key="1">
    <source>
        <dbReference type="EMBL" id="EEA89486.1"/>
    </source>
</evidence>
<evidence type="ECO:0000313" key="2">
    <source>
        <dbReference type="Proteomes" id="UP000003560"/>
    </source>
</evidence>
<dbReference type="EMBL" id="ABXJ01000136">
    <property type="protein sequence ID" value="EEA89486.1"/>
    <property type="molecule type" value="Genomic_DNA"/>
</dbReference>
<accession>B6GE08</accession>
<proteinExistence type="predicted"/>
<protein>
    <submittedName>
        <fullName evidence="1">Uncharacterized protein</fullName>
    </submittedName>
</protein>
<dbReference type="AlphaFoldDB" id="B6GE08"/>